<evidence type="ECO:0000313" key="7">
    <source>
        <dbReference type="Proteomes" id="UP000019276"/>
    </source>
</evidence>
<keyword evidence="2" id="KW-0863">Zinc-finger</keyword>
<keyword evidence="1" id="KW-0479">Metal-binding</keyword>
<evidence type="ECO:0000259" key="5">
    <source>
        <dbReference type="Pfam" id="PF01258"/>
    </source>
</evidence>
<evidence type="ECO:0000313" key="6">
    <source>
        <dbReference type="EMBL" id="EWH09849.1"/>
    </source>
</evidence>
<dbReference type="PANTHER" id="PTHR38777:SF1">
    <property type="entry name" value="DNAK SUPPRESSOR PROTEIN"/>
    <property type="match status" value="1"/>
</dbReference>
<evidence type="ECO:0000256" key="3">
    <source>
        <dbReference type="ARBA" id="ARBA00022833"/>
    </source>
</evidence>
<dbReference type="PROSITE" id="PS51128">
    <property type="entry name" value="ZF_DKSA_2"/>
    <property type="match status" value="1"/>
</dbReference>
<keyword evidence="3" id="KW-0862">Zinc</keyword>
<organism evidence="6 7">
    <name type="scientific">Catenovulum agarivorans DS-2</name>
    <dbReference type="NCBI Taxonomy" id="1328313"/>
    <lineage>
        <taxon>Bacteria</taxon>
        <taxon>Pseudomonadati</taxon>
        <taxon>Pseudomonadota</taxon>
        <taxon>Gammaproteobacteria</taxon>
        <taxon>Alteromonadales</taxon>
        <taxon>Alteromonadaceae</taxon>
        <taxon>Catenovulum</taxon>
    </lineage>
</organism>
<dbReference type="EMBL" id="ARZY01000018">
    <property type="protein sequence ID" value="EWH09849.1"/>
    <property type="molecule type" value="Genomic_DNA"/>
</dbReference>
<protein>
    <submittedName>
        <fullName evidence="6">Phage/conjugal plasmid C-4 type zinc finger protein, TraR family</fullName>
    </submittedName>
</protein>
<comment type="caution">
    <text evidence="6">The sequence shown here is derived from an EMBL/GenBank/DDBJ whole genome shotgun (WGS) entry which is preliminary data.</text>
</comment>
<dbReference type="RefSeq" id="WP_035014698.1">
    <property type="nucleotide sequence ID" value="NZ_ARZY01000018.1"/>
</dbReference>
<sequence>MDNADRAQDLIEMRTNHALQANKAKFKGADIDEPYCLACGIEIPQARRKAVHNCEYCIDCQQEQELRRRQQLGG</sequence>
<evidence type="ECO:0000256" key="4">
    <source>
        <dbReference type="PROSITE-ProRule" id="PRU00510"/>
    </source>
</evidence>
<dbReference type="Pfam" id="PF01258">
    <property type="entry name" value="zf-dskA_traR"/>
    <property type="match status" value="1"/>
</dbReference>
<gene>
    <name evidence="6" type="ORF">DS2_10377</name>
</gene>
<dbReference type="GO" id="GO:0008270">
    <property type="term" value="F:zinc ion binding"/>
    <property type="evidence" value="ECO:0007669"/>
    <property type="project" value="UniProtKB-KW"/>
</dbReference>
<dbReference type="PANTHER" id="PTHR38777">
    <property type="entry name" value="FELS-2 PROPHAGE PROTEIN"/>
    <property type="match status" value="1"/>
</dbReference>
<feature type="domain" description="Zinc finger DksA/TraR C4-type" evidence="5">
    <location>
        <begin position="34"/>
        <end position="65"/>
    </location>
</feature>
<dbReference type="GO" id="GO:1900378">
    <property type="term" value="P:positive regulation of secondary metabolite biosynthetic process"/>
    <property type="evidence" value="ECO:0007669"/>
    <property type="project" value="TreeGrafter"/>
</dbReference>
<dbReference type="Proteomes" id="UP000019276">
    <property type="component" value="Unassembled WGS sequence"/>
</dbReference>
<proteinExistence type="predicted"/>
<evidence type="ECO:0000256" key="2">
    <source>
        <dbReference type="ARBA" id="ARBA00022771"/>
    </source>
</evidence>
<dbReference type="SUPFAM" id="SSF57716">
    <property type="entry name" value="Glucocorticoid receptor-like (DNA-binding domain)"/>
    <property type="match status" value="1"/>
</dbReference>
<dbReference type="OrthoDB" id="962301at2"/>
<name>W7QAK9_9ALTE</name>
<reference evidence="6 7" key="1">
    <citation type="journal article" date="2014" name="Genome Announc.">
        <title>Draft Genome Sequence of the Agar-Degrading Bacterium Catenovulum sp. Strain DS-2, Isolated from Intestines of Haliotis diversicolor.</title>
        <authorList>
            <person name="Shan D."/>
            <person name="Li X."/>
            <person name="Gu Z."/>
            <person name="Wei G."/>
            <person name="Gao Z."/>
            <person name="Shao Z."/>
        </authorList>
    </citation>
    <scope>NUCLEOTIDE SEQUENCE [LARGE SCALE GENOMIC DNA]</scope>
    <source>
        <strain evidence="6 7">DS-2</strain>
    </source>
</reference>
<feature type="zinc finger region" description="dksA C4-type" evidence="4">
    <location>
        <begin position="36"/>
        <end position="60"/>
    </location>
</feature>
<dbReference type="Gene3D" id="1.20.120.910">
    <property type="entry name" value="DksA, coiled-coil domain"/>
    <property type="match status" value="1"/>
</dbReference>
<keyword evidence="7" id="KW-1185">Reference proteome</keyword>
<dbReference type="AlphaFoldDB" id="W7QAK9"/>
<dbReference type="InterPro" id="IPR000962">
    <property type="entry name" value="Znf_DskA_TraR"/>
</dbReference>
<dbReference type="STRING" id="1328313.DS2_10377"/>
<evidence type="ECO:0000256" key="1">
    <source>
        <dbReference type="ARBA" id="ARBA00022723"/>
    </source>
</evidence>
<accession>W7QAK9</accession>